<keyword evidence="4" id="KW-0249">Electron transport</keyword>
<keyword evidence="7" id="KW-0732">Signal</keyword>
<proteinExistence type="predicted"/>
<evidence type="ECO:0000256" key="6">
    <source>
        <dbReference type="PROSITE-ProRule" id="PRU00433"/>
    </source>
</evidence>
<evidence type="ECO:0000256" key="2">
    <source>
        <dbReference type="ARBA" id="ARBA00022617"/>
    </source>
</evidence>
<protein>
    <submittedName>
        <fullName evidence="9">C-type cytochrome</fullName>
    </submittedName>
</protein>
<evidence type="ECO:0000256" key="5">
    <source>
        <dbReference type="ARBA" id="ARBA00023004"/>
    </source>
</evidence>
<dbReference type="InterPro" id="IPR051811">
    <property type="entry name" value="Cytochrome_c550/c551-like"/>
</dbReference>
<feature type="domain" description="Cytochrome c" evidence="8">
    <location>
        <begin position="31"/>
        <end position="105"/>
    </location>
</feature>
<dbReference type="InterPro" id="IPR009056">
    <property type="entry name" value="Cyt_c-like_dom"/>
</dbReference>
<evidence type="ECO:0000313" key="10">
    <source>
        <dbReference type="Proteomes" id="UP001596022"/>
    </source>
</evidence>
<dbReference type="InterPro" id="IPR036909">
    <property type="entry name" value="Cyt_c-like_dom_sf"/>
</dbReference>
<gene>
    <name evidence="9" type="ORF">ACFO4N_08200</name>
</gene>
<sequence>MKLKVFLPILAVCFIVVLAACGNSDNKSDKGQSASGPEAVYSQSCASCHGKNLEGKVGPALSHIGKKMSKEQILNQIKNGGGGMPGNLIKGDNAEKVAAWLADKK</sequence>
<evidence type="ECO:0000313" key="9">
    <source>
        <dbReference type="EMBL" id="MFC4618717.1"/>
    </source>
</evidence>
<keyword evidence="1" id="KW-0813">Transport</keyword>
<evidence type="ECO:0000256" key="3">
    <source>
        <dbReference type="ARBA" id="ARBA00022723"/>
    </source>
</evidence>
<accession>A0ABV9GNC8</accession>
<keyword evidence="5 6" id="KW-0408">Iron</keyword>
<dbReference type="SUPFAM" id="SSF46626">
    <property type="entry name" value="Cytochrome c"/>
    <property type="match status" value="1"/>
</dbReference>
<keyword evidence="2 6" id="KW-0349">Heme</keyword>
<organism evidence="9 10">
    <name type="scientific">Camelliibacillus cellulosilyticus</name>
    <dbReference type="NCBI Taxonomy" id="2174486"/>
    <lineage>
        <taxon>Bacteria</taxon>
        <taxon>Bacillati</taxon>
        <taxon>Bacillota</taxon>
        <taxon>Bacilli</taxon>
        <taxon>Bacillales</taxon>
        <taxon>Sporolactobacillaceae</taxon>
        <taxon>Camelliibacillus</taxon>
    </lineage>
</organism>
<dbReference type="PROSITE" id="PS51007">
    <property type="entry name" value="CYTC"/>
    <property type="match status" value="1"/>
</dbReference>
<evidence type="ECO:0000259" key="8">
    <source>
        <dbReference type="PROSITE" id="PS51007"/>
    </source>
</evidence>
<dbReference type="RefSeq" id="WP_376845779.1">
    <property type="nucleotide sequence ID" value="NZ_JBHSFW010000003.1"/>
</dbReference>
<dbReference type="PIRSF" id="PIRSF000025">
    <property type="entry name" value="Cytc_Bsub_c550"/>
    <property type="match status" value="1"/>
</dbReference>
<evidence type="ECO:0000256" key="7">
    <source>
        <dbReference type="SAM" id="SignalP"/>
    </source>
</evidence>
<dbReference type="PROSITE" id="PS51257">
    <property type="entry name" value="PROKAR_LIPOPROTEIN"/>
    <property type="match status" value="1"/>
</dbReference>
<dbReference type="EMBL" id="JBHSFW010000003">
    <property type="protein sequence ID" value="MFC4618717.1"/>
    <property type="molecule type" value="Genomic_DNA"/>
</dbReference>
<dbReference type="PANTHER" id="PTHR37823:SF2">
    <property type="entry name" value="CYTOCHROME C-550"/>
    <property type="match status" value="1"/>
</dbReference>
<name>A0ABV9GNC8_9BACL</name>
<reference evidence="10" key="1">
    <citation type="journal article" date="2019" name="Int. J. Syst. Evol. Microbiol.">
        <title>The Global Catalogue of Microorganisms (GCM) 10K type strain sequencing project: providing services to taxonomists for standard genome sequencing and annotation.</title>
        <authorList>
            <consortium name="The Broad Institute Genomics Platform"/>
            <consortium name="The Broad Institute Genome Sequencing Center for Infectious Disease"/>
            <person name="Wu L."/>
            <person name="Ma J."/>
        </authorList>
    </citation>
    <scope>NUCLEOTIDE SEQUENCE [LARGE SCALE GENOMIC DNA]</scope>
    <source>
        <strain evidence="10">CGMCC 1.16306</strain>
    </source>
</reference>
<feature type="signal peptide" evidence="7">
    <location>
        <begin position="1"/>
        <end position="19"/>
    </location>
</feature>
<keyword evidence="10" id="KW-1185">Reference proteome</keyword>
<keyword evidence="3 6" id="KW-0479">Metal-binding</keyword>
<dbReference type="Gene3D" id="1.10.760.10">
    <property type="entry name" value="Cytochrome c-like domain"/>
    <property type="match status" value="1"/>
</dbReference>
<dbReference type="Proteomes" id="UP001596022">
    <property type="component" value="Unassembled WGS sequence"/>
</dbReference>
<comment type="caution">
    <text evidence="9">The sequence shown here is derived from an EMBL/GenBank/DDBJ whole genome shotgun (WGS) entry which is preliminary data.</text>
</comment>
<dbReference type="Pfam" id="PF13442">
    <property type="entry name" value="Cytochrome_CBB3"/>
    <property type="match status" value="1"/>
</dbReference>
<dbReference type="PANTHER" id="PTHR37823">
    <property type="entry name" value="CYTOCHROME C-553-LIKE"/>
    <property type="match status" value="1"/>
</dbReference>
<dbReference type="InterPro" id="IPR012218">
    <property type="entry name" value="Cyt_c_BACSU-c550-type"/>
</dbReference>
<evidence type="ECO:0000256" key="1">
    <source>
        <dbReference type="ARBA" id="ARBA00022448"/>
    </source>
</evidence>
<evidence type="ECO:0000256" key="4">
    <source>
        <dbReference type="ARBA" id="ARBA00022982"/>
    </source>
</evidence>
<feature type="chain" id="PRO_5047500305" evidence="7">
    <location>
        <begin position="20"/>
        <end position="105"/>
    </location>
</feature>